<protein>
    <submittedName>
        <fullName evidence="1">Uncharacterized protein</fullName>
    </submittedName>
</protein>
<keyword evidence="2" id="KW-1185">Reference proteome</keyword>
<name>A0A0P7GL80_9EURY</name>
<comment type="caution">
    <text evidence="1">The sequence shown here is derived from an EMBL/GenBank/DDBJ whole genome shotgun (WGS) entry which is preliminary data.</text>
</comment>
<reference evidence="2" key="1">
    <citation type="submission" date="2013-11" db="EMBL/GenBank/DDBJ databases">
        <authorList>
            <person name="Hoang H.T."/>
            <person name="Killian M.L."/>
            <person name="Madson D.M."/>
            <person name="Arruda P.H.E."/>
            <person name="Sun D."/>
            <person name="Schwartz K.J."/>
            <person name="Yoon K."/>
        </authorList>
    </citation>
    <scope>NUCLEOTIDE SEQUENCE [LARGE SCALE GENOMIC DNA]</scope>
    <source>
        <strain evidence="2">CDK2</strain>
    </source>
</reference>
<accession>A0A0P7GL80</accession>
<gene>
    <name evidence="1" type="ORF">SY89_03502</name>
</gene>
<sequence>MGESLVRDGTSGDGDPWLTAAGTLLLSAAIDAADYDPPDEIAKRIAEHLITLSKKADGTQEANLAAAGYGVLGRASGGDHARTLVAESIDLHQYLLRTESNLREGFLRFAARLANDDPARLEPYTVELATHLRTEAFPVRRDAARAFAALSGEVGWGSLQPGVRTLDGPFENDGPMFPLFAVRFLYQVADHDPEMVPERVGDAFTAAVRSDDRFRARYGHAAADESGVVARVILSTTLDALAPGSRRSSTPPATGCSTNC</sequence>
<dbReference type="AlphaFoldDB" id="A0A0P7GL80"/>
<evidence type="ECO:0000313" key="2">
    <source>
        <dbReference type="Proteomes" id="UP000050535"/>
    </source>
</evidence>
<dbReference type="RefSeq" id="WP_054585007.1">
    <property type="nucleotide sequence ID" value="NZ_LGUC01000002.1"/>
</dbReference>
<dbReference type="EMBL" id="LGUC01000002">
    <property type="protein sequence ID" value="KPN29268.1"/>
    <property type="molecule type" value="Genomic_DNA"/>
</dbReference>
<proteinExistence type="predicted"/>
<dbReference type="Proteomes" id="UP000050535">
    <property type="component" value="Unassembled WGS sequence"/>
</dbReference>
<evidence type="ECO:0000313" key="1">
    <source>
        <dbReference type="EMBL" id="KPN29268.1"/>
    </source>
</evidence>
<organism evidence="1 2">
    <name type="scientific">Halolamina pelagica</name>
    <dbReference type="NCBI Taxonomy" id="699431"/>
    <lineage>
        <taxon>Archaea</taxon>
        <taxon>Methanobacteriati</taxon>
        <taxon>Methanobacteriota</taxon>
        <taxon>Stenosarchaea group</taxon>
        <taxon>Halobacteria</taxon>
        <taxon>Halobacteriales</taxon>
        <taxon>Haloferacaceae</taxon>
    </lineage>
</organism>
<dbReference type="STRING" id="699431.SY89_03502"/>